<organism evidence="2 3">
    <name type="scientific">Pelobates cultripes</name>
    <name type="common">Western spadefoot toad</name>
    <dbReference type="NCBI Taxonomy" id="61616"/>
    <lineage>
        <taxon>Eukaryota</taxon>
        <taxon>Metazoa</taxon>
        <taxon>Chordata</taxon>
        <taxon>Craniata</taxon>
        <taxon>Vertebrata</taxon>
        <taxon>Euteleostomi</taxon>
        <taxon>Amphibia</taxon>
        <taxon>Batrachia</taxon>
        <taxon>Anura</taxon>
        <taxon>Pelobatoidea</taxon>
        <taxon>Pelobatidae</taxon>
        <taxon>Pelobates</taxon>
    </lineage>
</organism>
<feature type="region of interest" description="Disordered" evidence="1">
    <location>
        <begin position="1"/>
        <end position="67"/>
    </location>
</feature>
<feature type="compositionally biased region" description="Polar residues" evidence="1">
    <location>
        <begin position="11"/>
        <end position="39"/>
    </location>
</feature>
<name>A0AAD1VVQ0_PELCU</name>
<dbReference type="EMBL" id="OW240913">
    <property type="protein sequence ID" value="CAH2251980.1"/>
    <property type="molecule type" value="Genomic_DNA"/>
</dbReference>
<evidence type="ECO:0000313" key="3">
    <source>
        <dbReference type="Proteomes" id="UP001295444"/>
    </source>
</evidence>
<dbReference type="Proteomes" id="UP001295444">
    <property type="component" value="Chromosome 02"/>
</dbReference>
<reference evidence="2" key="1">
    <citation type="submission" date="2022-03" db="EMBL/GenBank/DDBJ databases">
        <authorList>
            <person name="Alioto T."/>
            <person name="Alioto T."/>
            <person name="Gomez Garrido J."/>
        </authorList>
    </citation>
    <scope>NUCLEOTIDE SEQUENCE</scope>
</reference>
<gene>
    <name evidence="2" type="ORF">PECUL_23A052947</name>
</gene>
<protein>
    <submittedName>
        <fullName evidence="2">Uncharacterized protein</fullName>
    </submittedName>
</protein>
<sequence>MPAVLDEPGSSVETTRSTHSQGTALTQSPGMAPSSQAENQEGPRARQQAMHLGKTLPPEIPICPPRTGERGLWIWENGSRSYQGLQ</sequence>
<proteinExistence type="predicted"/>
<keyword evidence="3" id="KW-1185">Reference proteome</keyword>
<dbReference type="AlphaFoldDB" id="A0AAD1VVQ0"/>
<evidence type="ECO:0000256" key="1">
    <source>
        <dbReference type="SAM" id="MobiDB-lite"/>
    </source>
</evidence>
<accession>A0AAD1VVQ0</accession>
<evidence type="ECO:0000313" key="2">
    <source>
        <dbReference type="EMBL" id="CAH2251980.1"/>
    </source>
</evidence>